<dbReference type="OMA" id="PNFWLKL"/>
<dbReference type="Pfam" id="PF00276">
    <property type="entry name" value="Ribosomal_L23"/>
    <property type="match status" value="1"/>
</dbReference>
<dbReference type="STRING" id="158441.A0A226E7N5"/>
<dbReference type="FunFam" id="3.30.70.330:FF:000284">
    <property type="entry name" value="39S ribosomal protein L23, mitochondrial"/>
    <property type="match status" value="1"/>
</dbReference>
<dbReference type="GO" id="GO:0003735">
    <property type="term" value="F:structural constituent of ribosome"/>
    <property type="evidence" value="ECO:0007669"/>
    <property type="project" value="InterPro"/>
</dbReference>
<dbReference type="EMBL" id="LNIX01000006">
    <property type="protein sequence ID" value="OXA53094.1"/>
    <property type="molecule type" value="Genomic_DNA"/>
</dbReference>
<comment type="caution">
    <text evidence="10">The sequence shown here is derived from an EMBL/GenBank/DDBJ whole genome shotgun (WGS) entry which is preliminary data.</text>
</comment>
<evidence type="ECO:0000313" key="10">
    <source>
        <dbReference type="EMBL" id="OXA53094.1"/>
    </source>
</evidence>
<dbReference type="InterPro" id="IPR013025">
    <property type="entry name" value="Ribosomal_uL23-like"/>
</dbReference>
<gene>
    <name evidence="10" type="ORF">Fcan01_12017</name>
</gene>
<evidence type="ECO:0000256" key="2">
    <source>
        <dbReference type="ARBA" id="ARBA00006700"/>
    </source>
</evidence>
<reference evidence="10 11" key="1">
    <citation type="submission" date="2015-12" db="EMBL/GenBank/DDBJ databases">
        <title>The genome of Folsomia candida.</title>
        <authorList>
            <person name="Faddeeva A."/>
            <person name="Derks M.F."/>
            <person name="Anvar Y."/>
            <person name="Smit S."/>
            <person name="Van Straalen N."/>
            <person name="Roelofs D."/>
        </authorList>
    </citation>
    <scope>NUCLEOTIDE SEQUENCE [LARGE SCALE GENOMIC DNA]</scope>
    <source>
        <strain evidence="10 11">VU population</strain>
        <tissue evidence="10">Whole body</tissue>
    </source>
</reference>
<keyword evidence="11" id="KW-1185">Reference proteome</keyword>
<evidence type="ECO:0000256" key="9">
    <source>
        <dbReference type="SAM" id="Coils"/>
    </source>
</evidence>
<evidence type="ECO:0000256" key="4">
    <source>
        <dbReference type="ARBA" id="ARBA00023128"/>
    </source>
</evidence>
<dbReference type="SUPFAM" id="SSF54189">
    <property type="entry name" value="Ribosomal proteins S24e, L23 and L15e"/>
    <property type="match status" value="1"/>
</dbReference>
<evidence type="ECO:0000256" key="7">
    <source>
        <dbReference type="ARBA" id="ARBA00039977"/>
    </source>
</evidence>
<dbReference type="PANTHER" id="PTHR12059">
    <property type="entry name" value="RIBOSOMAL PROTEIN L23-RELATED"/>
    <property type="match status" value="1"/>
</dbReference>
<sequence length="151" mass="17823">MSSRWYPIYQKGNPQLRVFLPNFWMKMVKPRVAGPPNKVEFIVHNGMSRMDVVNYLEKIYNVRAASIRISINSGKTKLAPRKQYVIKEDDFKVAYVTLPKDTKFEFPDLFPAEKKDKEIEGEQRQLEEMTKQKQQFERGNHGRINVPGWFV</sequence>
<comment type="subunit">
    <text evidence="6">Component of the mitochondrial ribosome large subunit (39S) which comprises a 16S rRNA and about 50 distinct proteins.</text>
</comment>
<keyword evidence="4" id="KW-0496">Mitochondrion</keyword>
<evidence type="ECO:0000256" key="3">
    <source>
        <dbReference type="ARBA" id="ARBA00022980"/>
    </source>
</evidence>
<name>A0A226E7N5_FOLCA</name>
<dbReference type="OrthoDB" id="275582at2759"/>
<dbReference type="Proteomes" id="UP000198287">
    <property type="component" value="Unassembled WGS sequence"/>
</dbReference>
<dbReference type="AlphaFoldDB" id="A0A226E7N5"/>
<evidence type="ECO:0000256" key="1">
    <source>
        <dbReference type="ARBA" id="ARBA00004173"/>
    </source>
</evidence>
<evidence type="ECO:0000313" key="11">
    <source>
        <dbReference type="Proteomes" id="UP000198287"/>
    </source>
</evidence>
<feature type="coiled-coil region" evidence="9">
    <location>
        <begin position="112"/>
        <end position="139"/>
    </location>
</feature>
<proteinExistence type="inferred from homology"/>
<keyword evidence="5" id="KW-0687">Ribonucleoprotein</keyword>
<keyword evidence="3" id="KW-0689">Ribosomal protein</keyword>
<dbReference type="GO" id="GO:0005762">
    <property type="term" value="C:mitochondrial large ribosomal subunit"/>
    <property type="evidence" value="ECO:0007669"/>
    <property type="project" value="TreeGrafter"/>
</dbReference>
<organism evidence="10 11">
    <name type="scientific">Folsomia candida</name>
    <name type="common">Springtail</name>
    <dbReference type="NCBI Taxonomy" id="158441"/>
    <lineage>
        <taxon>Eukaryota</taxon>
        <taxon>Metazoa</taxon>
        <taxon>Ecdysozoa</taxon>
        <taxon>Arthropoda</taxon>
        <taxon>Hexapoda</taxon>
        <taxon>Collembola</taxon>
        <taxon>Entomobryomorpha</taxon>
        <taxon>Isotomoidea</taxon>
        <taxon>Isotomidae</taxon>
        <taxon>Proisotominae</taxon>
        <taxon>Folsomia</taxon>
    </lineage>
</organism>
<dbReference type="InterPro" id="IPR012677">
    <property type="entry name" value="Nucleotide-bd_a/b_plait_sf"/>
</dbReference>
<dbReference type="PANTHER" id="PTHR12059:SF5">
    <property type="entry name" value="LARGE RIBOSOMAL SUBUNIT PROTEIN UL23M"/>
    <property type="match status" value="1"/>
</dbReference>
<dbReference type="Gene3D" id="3.30.70.330">
    <property type="match status" value="1"/>
</dbReference>
<keyword evidence="9" id="KW-0175">Coiled coil</keyword>
<dbReference type="GO" id="GO:0032543">
    <property type="term" value="P:mitochondrial translation"/>
    <property type="evidence" value="ECO:0007669"/>
    <property type="project" value="TreeGrafter"/>
</dbReference>
<protein>
    <recommendedName>
        <fullName evidence="7">Large ribosomal subunit protein uL23m</fullName>
    </recommendedName>
    <alternativeName>
        <fullName evidence="8">39S ribosomal protein L23, mitochondrial</fullName>
    </alternativeName>
</protein>
<evidence type="ECO:0000256" key="5">
    <source>
        <dbReference type="ARBA" id="ARBA00023274"/>
    </source>
</evidence>
<comment type="subcellular location">
    <subcellularLocation>
        <location evidence="1">Mitochondrion</location>
    </subcellularLocation>
</comment>
<comment type="similarity">
    <text evidence="2">Belongs to the universal ribosomal protein uL23 family.</text>
</comment>
<accession>A0A226E7N5</accession>
<dbReference type="InterPro" id="IPR012678">
    <property type="entry name" value="Ribosomal_uL23/eL15/eS24_sf"/>
</dbReference>
<evidence type="ECO:0000256" key="6">
    <source>
        <dbReference type="ARBA" id="ARBA00038782"/>
    </source>
</evidence>
<evidence type="ECO:0000256" key="8">
    <source>
        <dbReference type="ARBA" id="ARBA00041375"/>
    </source>
</evidence>